<dbReference type="InterPro" id="IPR037201">
    <property type="entry name" value="CacyBP_N"/>
</dbReference>
<feature type="region of interest" description="Disordered" evidence="11">
    <location>
        <begin position="222"/>
        <end position="257"/>
    </location>
</feature>
<dbReference type="Pfam" id="PF09032">
    <property type="entry name" value="Siah-Interact_N"/>
    <property type="match status" value="1"/>
</dbReference>
<dbReference type="Gene3D" id="2.60.40.790">
    <property type="match status" value="1"/>
</dbReference>
<dbReference type="PROSITE" id="PS51048">
    <property type="entry name" value="SGS"/>
    <property type="match status" value="1"/>
</dbReference>
<evidence type="ECO:0000313" key="15">
    <source>
        <dbReference type="EMBL" id="CAF1495711.1"/>
    </source>
</evidence>
<dbReference type="InterPro" id="IPR008978">
    <property type="entry name" value="HSP20-like_chaperone"/>
</dbReference>
<organism evidence="15 17">
    <name type="scientific">Adineta ricciae</name>
    <name type="common">Rotifer</name>
    <dbReference type="NCBI Taxonomy" id="249248"/>
    <lineage>
        <taxon>Eukaryota</taxon>
        <taxon>Metazoa</taxon>
        <taxon>Spiralia</taxon>
        <taxon>Gnathifera</taxon>
        <taxon>Rotifera</taxon>
        <taxon>Eurotatoria</taxon>
        <taxon>Bdelloidea</taxon>
        <taxon>Adinetida</taxon>
        <taxon>Adinetidae</taxon>
        <taxon>Adineta</taxon>
    </lineage>
</organism>
<evidence type="ECO:0000313" key="16">
    <source>
        <dbReference type="Proteomes" id="UP000663828"/>
    </source>
</evidence>
<keyword evidence="16" id="KW-1185">Reference proteome</keyword>
<evidence type="ECO:0000256" key="8">
    <source>
        <dbReference type="ARBA" id="ARBA00023242"/>
    </source>
</evidence>
<evidence type="ECO:0000256" key="11">
    <source>
        <dbReference type="SAM" id="MobiDB-lite"/>
    </source>
</evidence>
<dbReference type="GO" id="GO:0005737">
    <property type="term" value="C:cytoplasm"/>
    <property type="evidence" value="ECO:0007669"/>
    <property type="project" value="UniProtKB-SubCell"/>
</dbReference>
<comment type="caution">
    <text evidence="15">The sequence shown here is derived from an EMBL/GenBank/DDBJ whole genome shotgun (WGS) entry which is preliminary data.</text>
</comment>
<dbReference type="OrthoDB" id="164025at2759"/>
<accession>A0A815T2S7</accession>
<evidence type="ECO:0000256" key="3">
    <source>
        <dbReference type="ARBA" id="ARBA00015702"/>
    </source>
</evidence>
<dbReference type="Proteomes" id="UP000663828">
    <property type="component" value="Unassembled WGS sequence"/>
</dbReference>
<evidence type="ECO:0000256" key="2">
    <source>
        <dbReference type="ARBA" id="ARBA00004496"/>
    </source>
</evidence>
<feature type="compositionally biased region" description="Basic and acidic residues" evidence="11">
    <location>
        <begin position="222"/>
        <end position="241"/>
    </location>
</feature>
<dbReference type="GO" id="GO:0005634">
    <property type="term" value="C:nucleus"/>
    <property type="evidence" value="ECO:0007669"/>
    <property type="project" value="UniProtKB-SubCell"/>
</dbReference>
<keyword evidence="7" id="KW-0007">Acetylation</keyword>
<keyword evidence="6" id="KW-0833">Ubl conjugation pathway</keyword>
<evidence type="ECO:0000256" key="4">
    <source>
        <dbReference type="ARBA" id="ARBA00022490"/>
    </source>
</evidence>
<dbReference type="InterPro" id="IPR015120">
    <property type="entry name" value="Siah-Interact_N"/>
</dbReference>
<keyword evidence="4" id="KW-0963">Cytoplasm</keyword>
<keyword evidence="8" id="KW-0539">Nucleus</keyword>
<dbReference type="GO" id="GO:0007507">
    <property type="term" value="P:heart development"/>
    <property type="evidence" value="ECO:0007669"/>
    <property type="project" value="TreeGrafter"/>
</dbReference>
<dbReference type="GO" id="GO:0031625">
    <property type="term" value="F:ubiquitin protein ligase binding"/>
    <property type="evidence" value="ECO:0007669"/>
    <property type="project" value="InterPro"/>
</dbReference>
<feature type="domain" description="SGS" evidence="12">
    <location>
        <begin position="158"/>
        <end position="254"/>
    </location>
</feature>
<comment type="subcellular location">
    <subcellularLocation>
        <location evidence="2">Cytoplasm</location>
    </subcellularLocation>
    <subcellularLocation>
        <location evidence="1">Nucleus</location>
    </subcellularLocation>
</comment>
<keyword evidence="10" id="KW-0175">Coiled coil</keyword>
<protein>
    <recommendedName>
        <fullName evidence="3">Calcyclin-binding protein</fullName>
    </recommendedName>
</protein>
<dbReference type="FunFam" id="2.60.40.790:FF:000040">
    <property type="entry name" value="Calcyclin binding protein"/>
    <property type="match status" value="1"/>
</dbReference>
<evidence type="ECO:0000256" key="1">
    <source>
        <dbReference type="ARBA" id="ARBA00004123"/>
    </source>
</evidence>
<evidence type="ECO:0000256" key="10">
    <source>
        <dbReference type="SAM" id="Coils"/>
    </source>
</evidence>
<evidence type="ECO:0000259" key="12">
    <source>
        <dbReference type="PROSITE" id="PS51048"/>
    </source>
</evidence>
<evidence type="ECO:0000313" key="17">
    <source>
        <dbReference type="Proteomes" id="UP000663852"/>
    </source>
</evidence>
<evidence type="ECO:0000256" key="7">
    <source>
        <dbReference type="ARBA" id="ARBA00022990"/>
    </source>
</evidence>
<dbReference type="GO" id="GO:0044548">
    <property type="term" value="F:S100 protein binding"/>
    <property type="evidence" value="ECO:0007669"/>
    <property type="project" value="InterPro"/>
</dbReference>
<feature type="domain" description="CS" evidence="13">
    <location>
        <begin position="79"/>
        <end position="173"/>
    </location>
</feature>
<dbReference type="InterPro" id="IPR007699">
    <property type="entry name" value="SGS_dom"/>
</dbReference>
<dbReference type="CDD" id="cd06468">
    <property type="entry name" value="p23_CacyBP"/>
    <property type="match status" value="1"/>
</dbReference>
<evidence type="ECO:0000256" key="5">
    <source>
        <dbReference type="ARBA" id="ARBA00022553"/>
    </source>
</evidence>
<dbReference type="EMBL" id="CAJNOR010001533">
    <property type="protein sequence ID" value="CAF1159018.1"/>
    <property type="molecule type" value="Genomic_DNA"/>
</dbReference>
<evidence type="ECO:0000256" key="6">
    <source>
        <dbReference type="ARBA" id="ARBA00022786"/>
    </source>
</evidence>
<comment type="function">
    <text evidence="9">May be involved in calcium-dependent ubiquitination and subsequent proteasomal degradation of target proteins. Probably serves as a molecular bridge in ubiquitin E3 complexes. Participates in the ubiquitin-mediated degradation of beta-catenin (CTNNB1).</text>
</comment>
<keyword evidence="5" id="KW-0597">Phosphoprotein</keyword>
<dbReference type="SUPFAM" id="SSF49764">
    <property type="entry name" value="HSP20-like chaperones"/>
    <property type="match status" value="1"/>
</dbReference>
<name>A0A815T2S7_ADIRI</name>
<evidence type="ECO:0000313" key="14">
    <source>
        <dbReference type="EMBL" id="CAF1159018.1"/>
    </source>
</evidence>
<dbReference type="PANTHER" id="PTHR13164">
    <property type="entry name" value="CALICYLIN BINDING PROTEIN"/>
    <property type="match status" value="1"/>
</dbReference>
<dbReference type="InterPro" id="IPR052289">
    <property type="entry name" value="Calcyclin-binding_UBL-bridge"/>
</dbReference>
<dbReference type="Proteomes" id="UP000663852">
    <property type="component" value="Unassembled WGS sequence"/>
</dbReference>
<dbReference type="AlphaFoldDB" id="A0A815T2S7"/>
<sequence>MTLDEQIQEVSNDVEELKRLINETSRSRIKQLLEVQQQKLEKELGQLKEKLQKEQQQVTVQAAEKTANTLPISTHSYTKDITVYAWDQSDKFVKVYVQNLDGVGDLPKDQVECSFEKNGFHLQIQKLKNINYSLKKTHLRHDIKPEESTFRVKKDMVIVSLRKVESTNWESFLKEEKPAVLKSLPNLSKAKDNESFMNAVEEMYENGDDDTKRAIAKAWTQSREKANAFSQKQEEDSKNPDIIRTPDFTFYPPPKKN</sequence>
<evidence type="ECO:0000256" key="9">
    <source>
        <dbReference type="ARBA" id="ARBA00025145"/>
    </source>
</evidence>
<dbReference type="PANTHER" id="PTHR13164:SF3">
    <property type="entry name" value="CALCYCLIN-BINDING PROTEIN"/>
    <property type="match status" value="1"/>
</dbReference>
<dbReference type="Pfam" id="PF04969">
    <property type="entry name" value="CS"/>
    <property type="match status" value="1"/>
</dbReference>
<dbReference type="InterPro" id="IPR007052">
    <property type="entry name" value="CS_dom"/>
</dbReference>
<proteinExistence type="predicted"/>
<dbReference type="InterPro" id="IPR037893">
    <property type="entry name" value="CS_CacyBP"/>
</dbReference>
<feature type="coiled-coil region" evidence="10">
    <location>
        <begin position="3"/>
        <end position="68"/>
    </location>
</feature>
<dbReference type="SUPFAM" id="SSF140106">
    <property type="entry name" value="Calcyclin-binding protein-like"/>
    <property type="match status" value="1"/>
</dbReference>
<reference evidence="15" key="1">
    <citation type="submission" date="2021-02" db="EMBL/GenBank/DDBJ databases">
        <authorList>
            <person name="Nowell W R."/>
        </authorList>
    </citation>
    <scope>NUCLEOTIDE SEQUENCE</scope>
</reference>
<dbReference type="EMBL" id="CAJNOJ010000608">
    <property type="protein sequence ID" value="CAF1495711.1"/>
    <property type="molecule type" value="Genomic_DNA"/>
</dbReference>
<evidence type="ECO:0000259" key="13">
    <source>
        <dbReference type="PROSITE" id="PS51203"/>
    </source>
</evidence>
<dbReference type="GO" id="GO:0015631">
    <property type="term" value="F:tubulin binding"/>
    <property type="evidence" value="ECO:0007669"/>
    <property type="project" value="InterPro"/>
</dbReference>
<dbReference type="PROSITE" id="PS51203">
    <property type="entry name" value="CS"/>
    <property type="match status" value="1"/>
</dbReference>
<gene>
    <name evidence="15" type="ORF">EDS130_LOCUS42302</name>
    <name evidence="14" type="ORF">XAT740_LOCUS21377</name>
</gene>